<sequence length="51" mass="5542">MQLIIAARLVEDHSESAPVRLAAVCQELTTSTFGRLLTEGKVFPASAQQKE</sequence>
<keyword evidence="2" id="KW-1185">Reference proteome</keyword>
<organism evidence="1 2">
    <name type="scientific">Roseateles albus</name>
    <dbReference type="NCBI Taxonomy" id="2987525"/>
    <lineage>
        <taxon>Bacteria</taxon>
        <taxon>Pseudomonadati</taxon>
        <taxon>Pseudomonadota</taxon>
        <taxon>Betaproteobacteria</taxon>
        <taxon>Burkholderiales</taxon>
        <taxon>Sphaerotilaceae</taxon>
        <taxon>Roseateles</taxon>
    </lineage>
</organism>
<accession>A0ABT5KJB1</accession>
<dbReference type="RefSeq" id="WP_273601199.1">
    <property type="nucleotide sequence ID" value="NZ_JAQQXT010000009.1"/>
</dbReference>
<dbReference type="Proteomes" id="UP001221189">
    <property type="component" value="Unassembled WGS sequence"/>
</dbReference>
<gene>
    <name evidence="1" type="ORF">PRZ03_15670</name>
</gene>
<reference evidence="1 2" key="1">
    <citation type="submission" date="2022-10" db="EMBL/GenBank/DDBJ databases">
        <title>Paucibacter sp. hw1 Genome sequencing.</title>
        <authorList>
            <person name="Park S."/>
        </authorList>
    </citation>
    <scope>NUCLEOTIDE SEQUENCE [LARGE SCALE GENOMIC DNA]</scope>
    <source>
        <strain evidence="2">hw1</strain>
    </source>
</reference>
<name>A0ABT5KJB1_9BURK</name>
<evidence type="ECO:0000313" key="2">
    <source>
        <dbReference type="Proteomes" id="UP001221189"/>
    </source>
</evidence>
<protein>
    <submittedName>
        <fullName evidence="1">Uncharacterized protein</fullName>
    </submittedName>
</protein>
<comment type="caution">
    <text evidence="1">The sequence shown here is derived from an EMBL/GenBank/DDBJ whole genome shotgun (WGS) entry which is preliminary data.</text>
</comment>
<proteinExistence type="predicted"/>
<evidence type="ECO:0000313" key="1">
    <source>
        <dbReference type="EMBL" id="MDC8773025.1"/>
    </source>
</evidence>
<dbReference type="EMBL" id="JAQQXT010000009">
    <property type="protein sequence ID" value="MDC8773025.1"/>
    <property type="molecule type" value="Genomic_DNA"/>
</dbReference>